<reference evidence="3" key="1">
    <citation type="journal article" date="2019" name="Int. J. Syst. Evol. Microbiol.">
        <title>The Global Catalogue of Microorganisms (GCM) 10K type strain sequencing project: providing services to taxonomists for standard genome sequencing and annotation.</title>
        <authorList>
            <consortium name="The Broad Institute Genomics Platform"/>
            <consortium name="The Broad Institute Genome Sequencing Center for Infectious Disease"/>
            <person name="Wu L."/>
            <person name="Ma J."/>
        </authorList>
    </citation>
    <scope>NUCLEOTIDE SEQUENCE [LARGE SCALE GENOMIC DNA]</scope>
    <source>
        <strain evidence="3">KCTC 52644</strain>
    </source>
</reference>
<dbReference type="EMBL" id="JBHUOL010000006">
    <property type="protein sequence ID" value="MFD2907632.1"/>
    <property type="molecule type" value="Genomic_DNA"/>
</dbReference>
<protein>
    <submittedName>
        <fullName evidence="2">Uncharacterized protein</fullName>
    </submittedName>
</protein>
<feature type="transmembrane region" description="Helical" evidence="1">
    <location>
        <begin position="9"/>
        <end position="28"/>
    </location>
</feature>
<sequence>MIKIFKKIIVFFLVVNVIISPLHLFLIYKNYKIVANKDNYKLLNVEIKELEDVTISSRGGGGAQATRIKYLINDGTSNLEELTITENTKEFEHFSHLRAEGIIFEVFGDKTSAEVGDFIWVWHNKNAIDFYAFGKDDIFKVDKSFYKLISHLFLFLLAIGLVLWEINYRKSQRHR</sequence>
<keyword evidence="1" id="KW-0472">Membrane</keyword>
<accession>A0ABW5Z4R6</accession>
<keyword evidence="1" id="KW-1133">Transmembrane helix</keyword>
<dbReference type="Proteomes" id="UP001597549">
    <property type="component" value="Unassembled WGS sequence"/>
</dbReference>
<evidence type="ECO:0000256" key="1">
    <source>
        <dbReference type="SAM" id="Phobius"/>
    </source>
</evidence>
<gene>
    <name evidence="2" type="ORF">ACFSX9_02685</name>
</gene>
<feature type="transmembrane region" description="Helical" evidence="1">
    <location>
        <begin position="148"/>
        <end position="166"/>
    </location>
</feature>
<keyword evidence="3" id="KW-1185">Reference proteome</keyword>
<name>A0ABW5Z4R6_9FLAO</name>
<evidence type="ECO:0000313" key="2">
    <source>
        <dbReference type="EMBL" id="MFD2907632.1"/>
    </source>
</evidence>
<organism evidence="2 3">
    <name type="scientific">Flavobacterium ardleyense</name>
    <dbReference type="NCBI Taxonomy" id="2038737"/>
    <lineage>
        <taxon>Bacteria</taxon>
        <taxon>Pseudomonadati</taxon>
        <taxon>Bacteroidota</taxon>
        <taxon>Flavobacteriia</taxon>
        <taxon>Flavobacteriales</taxon>
        <taxon>Flavobacteriaceae</taxon>
        <taxon>Flavobacterium</taxon>
    </lineage>
</organism>
<evidence type="ECO:0000313" key="3">
    <source>
        <dbReference type="Proteomes" id="UP001597549"/>
    </source>
</evidence>
<keyword evidence="1" id="KW-0812">Transmembrane</keyword>
<dbReference type="RefSeq" id="WP_379804060.1">
    <property type="nucleotide sequence ID" value="NZ_JBHUOL010000006.1"/>
</dbReference>
<proteinExistence type="predicted"/>
<comment type="caution">
    <text evidence="2">The sequence shown here is derived from an EMBL/GenBank/DDBJ whole genome shotgun (WGS) entry which is preliminary data.</text>
</comment>